<proteinExistence type="predicted"/>
<dbReference type="OrthoDB" id="7874312at2"/>
<dbReference type="EMBL" id="OMOI01000001">
    <property type="protein sequence ID" value="SPF75503.1"/>
    <property type="molecule type" value="Genomic_DNA"/>
</dbReference>
<keyword evidence="1" id="KW-0812">Transmembrane</keyword>
<reference evidence="2 3" key="1">
    <citation type="submission" date="2018-03" db="EMBL/GenBank/DDBJ databases">
        <authorList>
            <person name="Keele B.F."/>
        </authorList>
    </citation>
    <scope>NUCLEOTIDE SEQUENCE [LARGE SCALE GENOMIC DNA]</scope>
    <source>
        <strain evidence="2 3">CECT 8811</strain>
    </source>
</reference>
<keyword evidence="1" id="KW-0472">Membrane</keyword>
<dbReference type="RefSeq" id="WP_108855596.1">
    <property type="nucleotide sequence ID" value="NZ_OMOI01000001.1"/>
</dbReference>
<evidence type="ECO:0000256" key="1">
    <source>
        <dbReference type="SAM" id="Phobius"/>
    </source>
</evidence>
<accession>A0A2R8AHH1</accession>
<protein>
    <submittedName>
        <fullName evidence="2">Uncharacterized protein</fullName>
    </submittedName>
</protein>
<gene>
    <name evidence="2" type="ORF">ALP8811_00493</name>
</gene>
<sequence length="120" mass="13575">MDIAARTDRLAQLLEERLDVRGKGFDVKLRRAGRLLPRHLRMKGQLLVDATVRADHPRLLRQLDEAALDLAAADLERYLLSIDPWDRRKGIAVNVSAGLLFNLLVLALVVVGFLMWRGLL</sequence>
<keyword evidence="1" id="KW-1133">Transmembrane helix</keyword>
<name>A0A2R8AHH1_9RHOB</name>
<evidence type="ECO:0000313" key="3">
    <source>
        <dbReference type="Proteomes" id="UP000244911"/>
    </source>
</evidence>
<keyword evidence="3" id="KW-1185">Reference proteome</keyword>
<evidence type="ECO:0000313" key="2">
    <source>
        <dbReference type="EMBL" id="SPF75503.1"/>
    </source>
</evidence>
<dbReference type="AlphaFoldDB" id="A0A2R8AHH1"/>
<dbReference type="Proteomes" id="UP000244911">
    <property type="component" value="Unassembled WGS sequence"/>
</dbReference>
<organism evidence="2 3">
    <name type="scientific">Aliiroseovarius pelagivivens</name>
    <dbReference type="NCBI Taxonomy" id="1639690"/>
    <lineage>
        <taxon>Bacteria</taxon>
        <taxon>Pseudomonadati</taxon>
        <taxon>Pseudomonadota</taxon>
        <taxon>Alphaproteobacteria</taxon>
        <taxon>Rhodobacterales</taxon>
        <taxon>Paracoccaceae</taxon>
        <taxon>Aliiroseovarius</taxon>
    </lineage>
</organism>
<feature type="transmembrane region" description="Helical" evidence="1">
    <location>
        <begin position="91"/>
        <end position="116"/>
    </location>
</feature>